<evidence type="ECO:0000313" key="8">
    <source>
        <dbReference type="EMBL" id="KAK4233787.1"/>
    </source>
</evidence>
<keyword evidence="2" id="KW-0812">Transmembrane</keyword>
<evidence type="ECO:0000313" key="9">
    <source>
        <dbReference type="Proteomes" id="UP001303760"/>
    </source>
</evidence>
<dbReference type="PANTHER" id="PTHR12265">
    <property type="entry name" value="TRANSMEMBRANE PROTEIN 53"/>
    <property type="match status" value="1"/>
</dbReference>
<evidence type="ECO:0000256" key="4">
    <source>
        <dbReference type="ARBA" id="ARBA00023136"/>
    </source>
</evidence>
<dbReference type="PANTHER" id="PTHR12265:SF30">
    <property type="entry name" value="TRANSMEMBRANE PROTEIN 53"/>
    <property type="match status" value="1"/>
</dbReference>
<evidence type="ECO:0000256" key="3">
    <source>
        <dbReference type="ARBA" id="ARBA00022989"/>
    </source>
</evidence>
<feature type="region of interest" description="Disordered" evidence="7">
    <location>
        <begin position="163"/>
        <end position="197"/>
    </location>
</feature>
<comment type="subcellular location">
    <subcellularLocation>
        <location evidence="6">Endomembrane system</location>
        <topology evidence="6">Single-pass membrane protein</topology>
    </subcellularLocation>
    <subcellularLocation>
        <location evidence="1">Nucleus membrane</location>
    </subcellularLocation>
</comment>
<keyword evidence="9" id="KW-1185">Reference proteome</keyword>
<dbReference type="GO" id="GO:0031965">
    <property type="term" value="C:nuclear membrane"/>
    <property type="evidence" value="ECO:0007669"/>
    <property type="project" value="UniProtKB-SubCell"/>
</dbReference>
<comment type="caution">
    <text evidence="8">The sequence shown here is derived from an EMBL/GenBank/DDBJ whole genome shotgun (WGS) entry which is preliminary data.</text>
</comment>
<organism evidence="8 9">
    <name type="scientific">Achaetomium macrosporum</name>
    <dbReference type="NCBI Taxonomy" id="79813"/>
    <lineage>
        <taxon>Eukaryota</taxon>
        <taxon>Fungi</taxon>
        <taxon>Dikarya</taxon>
        <taxon>Ascomycota</taxon>
        <taxon>Pezizomycotina</taxon>
        <taxon>Sordariomycetes</taxon>
        <taxon>Sordariomycetidae</taxon>
        <taxon>Sordariales</taxon>
        <taxon>Chaetomiaceae</taxon>
        <taxon>Achaetomium</taxon>
    </lineage>
</organism>
<gene>
    <name evidence="8" type="ORF">C8A03DRAFT_38479</name>
</gene>
<keyword evidence="4" id="KW-0472">Membrane</keyword>
<accession>A0AAN7C2F2</accession>
<keyword evidence="3" id="KW-1133">Transmembrane helix</keyword>
<reference evidence="8" key="1">
    <citation type="journal article" date="2023" name="Mol. Phylogenet. Evol.">
        <title>Genome-scale phylogeny and comparative genomics of the fungal order Sordariales.</title>
        <authorList>
            <person name="Hensen N."/>
            <person name="Bonometti L."/>
            <person name="Westerberg I."/>
            <person name="Brannstrom I.O."/>
            <person name="Guillou S."/>
            <person name="Cros-Aarteil S."/>
            <person name="Calhoun S."/>
            <person name="Haridas S."/>
            <person name="Kuo A."/>
            <person name="Mondo S."/>
            <person name="Pangilinan J."/>
            <person name="Riley R."/>
            <person name="LaButti K."/>
            <person name="Andreopoulos B."/>
            <person name="Lipzen A."/>
            <person name="Chen C."/>
            <person name="Yan M."/>
            <person name="Daum C."/>
            <person name="Ng V."/>
            <person name="Clum A."/>
            <person name="Steindorff A."/>
            <person name="Ohm R.A."/>
            <person name="Martin F."/>
            <person name="Silar P."/>
            <person name="Natvig D.O."/>
            <person name="Lalanne C."/>
            <person name="Gautier V."/>
            <person name="Ament-Velasquez S.L."/>
            <person name="Kruys A."/>
            <person name="Hutchinson M.I."/>
            <person name="Powell A.J."/>
            <person name="Barry K."/>
            <person name="Miller A.N."/>
            <person name="Grigoriev I.V."/>
            <person name="Debuchy R."/>
            <person name="Gladieux P."/>
            <person name="Hiltunen Thoren M."/>
            <person name="Johannesson H."/>
        </authorList>
    </citation>
    <scope>NUCLEOTIDE SEQUENCE</scope>
    <source>
        <strain evidence="8">CBS 532.94</strain>
    </source>
</reference>
<reference evidence="8" key="2">
    <citation type="submission" date="2023-05" db="EMBL/GenBank/DDBJ databases">
        <authorList>
            <consortium name="Lawrence Berkeley National Laboratory"/>
            <person name="Steindorff A."/>
            <person name="Hensen N."/>
            <person name="Bonometti L."/>
            <person name="Westerberg I."/>
            <person name="Brannstrom I.O."/>
            <person name="Guillou S."/>
            <person name="Cros-Aarteil S."/>
            <person name="Calhoun S."/>
            <person name="Haridas S."/>
            <person name="Kuo A."/>
            <person name="Mondo S."/>
            <person name="Pangilinan J."/>
            <person name="Riley R."/>
            <person name="Labutti K."/>
            <person name="Andreopoulos B."/>
            <person name="Lipzen A."/>
            <person name="Chen C."/>
            <person name="Yanf M."/>
            <person name="Daum C."/>
            <person name="Ng V."/>
            <person name="Clum A."/>
            <person name="Ohm R."/>
            <person name="Martin F."/>
            <person name="Silar P."/>
            <person name="Natvig D."/>
            <person name="Lalanne C."/>
            <person name="Gautier V."/>
            <person name="Ament-Velasquez S.L."/>
            <person name="Kruys A."/>
            <person name="Hutchinson M.I."/>
            <person name="Powell A.J."/>
            <person name="Barry K."/>
            <person name="Miller A.N."/>
            <person name="Grigoriev I.V."/>
            <person name="Debuchy R."/>
            <person name="Gladieux P."/>
            <person name="Thoren M.H."/>
            <person name="Johannesson H."/>
        </authorList>
    </citation>
    <scope>NUCLEOTIDE SEQUENCE</scope>
    <source>
        <strain evidence="8">CBS 532.94</strain>
    </source>
</reference>
<evidence type="ECO:0000256" key="2">
    <source>
        <dbReference type="ARBA" id="ARBA00022692"/>
    </source>
</evidence>
<evidence type="ECO:0000256" key="5">
    <source>
        <dbReference type="ARBA" id="ARBA00023242"/>
    </source>
</evidence>
<evidence type="ECO:0000256" key="1">
    <source>
        <dbReference type="ARBA" id="ARBA00004126"/>
    </source>
</evidence>
<dbReference type="AlphaFoldDB" id="A0AAN7C2F2"/>
<sequence>MGRKTAAFALPGFVCIAPSIYVQDSQMDVGNYGPDPGAHSSFSQSSLCPPLSPAAESSRRSRDTPPPDLIIITSWTGAASKHVAKYTASYNTLYPGVPILVITTVVSDLVIHSTKHKLKVLVPAVDYLLSQEPIYTPSASAAASASPSPAPFQDPFYSNPYISSSTPYPDQRTPPSTTSPPALPRNPHRQQEQKQKQRFTSILLHAFSEGGAHKAVLLAQTYLSATNHAAPLPLRALILDSAPGRADYRRATTAFTRSLPGNWQANPVGRVLAPPLAAGVVGLVWAGLRLRDRDGGDGGDKRAGSFIEETRRALNDKRLWDVGGIVRTYLFGEGDEVVWWRDVHDHGVESAVARSSSMGGEKGGGVGVGSLMVRFKRTEHCAHAKGEVNGAVYWAAVRATWEATVDGGMGLRLGLGRRLSLDSLYCGEDD</sequence>
<protein>
    <submittedName>
        <fullName evidence="8">Uncharacterized protein</fullName>
    </submittedName>
</protein>
<dbReference type="InterPro" id="IPR008547">
    <property type="entry name" value="DUF829_TMEM53"/>
</dbReference>
<keyword evidence="5" id="KW-0539">Nucleus</keyword>
<evidence type="ECO:0000256" key="6">
    <source>
        <dbReference type="ARBA" id="ARBA00037847"/>
    </source>
</evidence>
<feature type="region of interest" description="Disordered" evidence="7">
    <location>
        <begin position="32"/>
        <end position="66"/>
    </location>
</feature>
<dbReference type="EMBL" id="MU860476">
    <property type="protein sequence ID" value="KAK4233787.1"/>
    <property type="molecule type" value="Genomic_DNA"/>
</dbReference>
<dbReference type="Pfam" id="PF05705">
    <property type="entry name" value="DUF829"/>
    <property type="match status" value="2"/>
</dbReference>
<evidence type="ECO:0000256" key="7">
    <source>
        <dbReference type="SAM" id="MobiDB-lite"/>
    </source>
</evidence>
<dbReference type="Proteomes" id="UP001303760">
    <property type="component" value="Unassembled WGS sequence"/>
</dbReference>
<name>A0AAN7C2F2_9PEZI</name>
<proteinExistence type="predicted"/>